<evidence type="ECO:0000313" key="3">
    <source>
        <dbReference type="EMBL" id="CAE0634092.1"/>
    </source>
</evidence>
<name>A0A6V1R2R3_HETAK</name>
<keyword evidence="1" id="KW-0812">Transmembrane</keyword>
<accession>A0A6V1R2R3</accession>
<sequence>MMMGTTTESFWTWQAAGVCIYFVAVFLMKSIDEDNGYGSKKTDHCSSAKEAYHDDDADEFQSATSQGINHVTAESHPHLRDELSRIRLHHIVQDEMRKTQWQ</sequence>
<keyword evidence="1" id="KW-1133">Transmembrane helix</keyword>
<dbReference type="EMBL" id="HBIU01027777">
    <property type="protein sequence ID" value="CAE0634091.1"/>
    <property type="molecule type" value="Transcribed_RNA"/>
</dbReference>
<protein>
    <submittedName>
        <fullName evidence="2">Uncharacterized protein</fullName>
    </submittedName>
</protein>
<dbReference type="EMBL" id="HBIU01027782">
    <property type="protein sequence ID" value="CAE0634092.1"/>
    <property type="molecule type" value="Transcribed_RNA"/>
</dbReference>
<organism evidence="2">
    <name type="scientific">Heterosigma akashiwo</name>
    <name type="common">Chromophytic alga</name>
    <name type="synonym">Heterosigma carterae</name>
    <dbReference type="NCBI Taxonomy" id="2829"/>
    <lineage>
        <taxon>Eukaryota</taxon>
        <taxon>Sar</taxon>
        <taxon>Stramenopiles</taxon>
        <taxon>Ochrophyta</taxon>
        <taxon>Raphidophyceae</taxon>
        <taxon>Chattonellales</taxon>
        <taxon>Chattonellaceae</taxon>
        <taxon>Heterosigma</taxon>
    </lineage>
</organism>
<dbReference type="AlphaFoldDB" id="A0A6V1R2R3"/>
<proteinExistence type="predicted"/>
<reference evidence="2" key="1">
    <citation type="submission" date="2021-01" db="EMBL/GenBank/DDBJ databases">
        <authorList>
            <person name="Corre E."/>
            <person name="Pelletier E."/>
            <person name="Niang G."/>
            <person name="Scheremetjew M."/>
            <person name="Finn R."/>
            <person name="Kale V."/>
            <person name="Holt S."/>
            <person name="Cochrane G."/>
            <person name="Meng A."/>
            <person name="Brown T."/>
            <person name="Cohen L."/>
        </authorList>
    </citation>
    <scope>NUCLEOTIDE SEQUENCE</scope>
    <source>
        <strain evidence="2">CCMP3107</strain>
    </source>
</reference>
<evidence type="ECO:0000256" key="1">
    <source>
        <dbReference type="SAM" id="Phobius"/>
    </source>
</evidence>
<gene>
    <name evidence="2" type="ORF">HAKA00212_LOCUS12805</name>
    <name evidence="3" type="ORF">HAKA00212_LOCUS12806</name>
</gene>
<feature type="transmembrane region" description="Helical" evidence="1">
    <location>
        <begin position="12"/>
        <end position="31"/>
    </location>
</feature>
<evidence type="ECO:0000313" key="2">
    <source>
        <dbReference type="EMBL" id="CAE0634091.1"/>
    </source>
</evidence>
<keyword evidence="1" id="KW-0472">Membrane</keyword>